<keyword evidence="6 8" id="KW-1133">Transmembrane helix</keyword>
<feature type="transmembrane region" description="Helical" evidence="8">
    <location>
        <begin position="110"/>
        <end position="130"/>
    </location>
</feature>
<dbReference type="GO" id="GO:0022857">
    <property type="term" value="F:transmembrane transporter activity"/>
    <property type="evidence" value="ECO:0007669"/>
    <property type="project" value="InterPro"/>
</dbReference>
<dbReference type="InterPro" id="IPR020846">
    <property type="entry name" value="MFS_dom"/>
</dbReference>
<dbReference type="InterPro" id="IPR004638">
    <property type="entry name" value="EmrB-like"/>
</dbReference>
<dbReference type="SUPFAM" id="SSF103473">
    <property type="entry name" value="MFS general substrate transporter"/>
    <property type="match status" value="1"/>
</dbReference>
<evidence type="ECO:0000256" key="4">
    <source>
        <dbReference type="ARBA" id="ARBA00022475"/>
    </source>
</evidence>
<dbReference type="Gene3D" id="1.20.1250.20">
    <property type="entry name" value="MFS general substrate transporter like domains"/>
    <property type="match status" value="1"/>
</dbReference>
<dbReference type="CDD" id="cd17321">
    <property type="entry name" value="MFS_MMR_MDR_like"/>
    <property type="match status" value="1"/>
</dbReference>
<evidence type="ECO:0000256" key="5">
    <source>
        <dbReference type="ARBA" id="ARBA00022692"/>
    </source>
</evidence>
<evidence type="ECO:0000256" key="3">
    <source>
        <dbReference type="ARBA" id="ARBA00022448"/>
    </source>
</evidence>
<dbReference type="PANTHER" id="PTHR42718:SF9">
    <property type="entry name" value="MAJOR FACILITATOR SUPERFAMILY MULTIDRUG TRANSPORTER MFSC"/>
    <property type="match status" value="1"/>
</dbReference>
<dbReference type="PROSITE" id="PS00216">
    <property type="entry name" value="SUGAR_TRANSPORT_1"/>
    <property type="match status" value="1"/>
</dbReference>
<evidence type="ECO:0000256" key="8">
    <source>
        <dbReference type="SAM" id="Phobius"/>
    </source>
</evidence>
<sequence>MNNTNERSAKRWWALLALSLGVFMGLLDVNIVNVALPTMVKSFHTTFSNVQWVISAYTISYAVVILVLSKLADMYGRKKMFLTCMIIFVVASGVNGLAPSLLVLDIGRAVQAFGGGGLMTISMALVASIFEGKERGFAMGILGSVMGLSTVSGPLIGGILSEAFGWPAVFYVNVPIGIFAAILVWLTVAETPSYGQGQKIDFVGMLLSAVAIFSAVFGLIQKEDNPHLAWTSPKIALWLLAAAVLLAIFIFVELKIDKPMMNLALFKNKNFVGAVFVAFALGSAIYSNNVFLTSLMQNYMGYSAFSTGVRQIPLTMWALFLGPVTGYLSSKFSTRMLISGSLLLSALSFLVFLNAMTTKLAYTDLLAPMALLGISNALINPLLNTAGLAGAKPEEIGMTSGLINVFRQLGVSFGVVILGLSQTNQYDDYLNNHITFTGVPTEVLAAIKHALIDAGPFASQAFVTSAKMTHLPFHSTLKTVTDNAFFAGMRGVTVASLLITAVGGVLAFFLLQDPAKKEN</sequence>
<evidence type="ECO:0000256" key="1">
    <source>
        <dbReference type="ARBA" id="ARBA00004651"/>
    </source>
</evidence>
<dbReference type="GO" id="GO:0005886">
    <property type="term" value="C:plasma membrane"/>
    <property type="evidence" value="ECO:0007669"/>
    <property type="project" value="UniProtKB-SubCell"/>
</dbReference>
<keyword evidence="4" id="KW-1003">Cell membrane</keyword>
<dbReference type="RefSeq" id="WP_059393037.1">
    <property type="nucleotide sequence ID" value="NZ_DF968078.1"/>
</dbReference>
<reference evidence="10" key="1">
    <citation type="journal article" date="2015" name="BMC Genomics">
        <title>Comparative genomics of Fructobacillus spp. and Leuconostoc spp. reveals niche-specific evolution of Fructobacillus spp.</title>
        <authorList>
            <person name="Endo A."/>
            <person name="Tanizawa Y."/>
            <person name="Tanaka N."/>
            <person name="Maeno S."/>
            <person name="Kumar H."/>
            <person name="Shiwa Y."/>
            <person name="Okada S."/>
            <person name="Yoshikawa H."/>
            <person name="Dicks L."/>
            <person name="Nakagawa J."/>
            <person name="Arita M."/>
        </authorList>
    </citation>
    <scope>NUCLEOTIDE SEQUENCE [LARGE SCALE GENOMIC DNA]</scope>
    <source>
        <strain evidence="10">F214-1</strain>
    </source>
</reference>
<feature type="transmembrane region" description="Helical" evidence="8">
    <location>
        <begin position="401"/>
        <end position="420"/>
    </location>
</feature>
<feature type="transmembrane region" description="Helical" evidence="8">
    <location>
        <begin position="137"/>
        <end position="156"/>
    </location>
</feature>
<dbReference type="NCBIfam" id="TIGR00711">
    <property type="entry name" value="efflux_EmrB"/>
    <property type="match status" value="1"/>
</dbReference>
<feature type="transmembrane region" description="Helical" evidence="8">
    <location>
        <begin position="336"/>
        <end position="353"/>
    </location>
</feature>
<feature type="transmembrane region" description="Helical" evidence="8">
    <location>
        <begin position="52"/>
        <end position="69"/>
    </location>
</feature>
<accession>A0A3F3H5J1</accession>
<dbReference type="PROSITE" id="PS50850">
    <property type="entry name" value="MFS"/>
    <property type="match status" value="1"/>
</dbReference>
<keyword evidence="5 8" id="KW-0812">Transmembrane</keyword>
<dbReference type="InterPro" id="IPR005829">
    <property type="entry name" value="Sugar_transporter_CS"/>
</dbReference>
<dbReference type="Pfam" id="PF07690">
    <property type="entry name" value="MFS_1"/>
    <property type="match status" value="1"/>
</dbReference>
<dbReference type="STRING" id="709323.GCA_001047135_00041"/>
<protein>
    <submittedName>
        <fullName evidence="10">ChaT1 protein</fullName>
    </submittedName>
</protein>
<dbReference type="EMBL" id="DF968078">
    <property type="protein sequence ID" value="GAP03498.1"/>
    <property type="molecule type" value="Genomic_DNA"/>
</dbReference>
<feature type="transmembrane region" description="Helical" evidence="8">
    <location>
        <begin position="81"/>
        <end position="104"/>
    </location>
</feature>
<dbReference type="AlphaFoldDB" id="A0A3F3H5J1"/>
<evidence type="ECO:0000256" key="6">
    <source>
        <dbReference type="ARBA" id="ARBA00022989"/>
    </source>
</evidence>
<feature type="transmembrane region" description="Helical" evidence="8">
    <location>
        <begin position="312"/>
        <end position="329"/>
    </location>
</feature>
<proteinExistence type="inferred from homology"/>
<name>A0A3F3H5J1_9LACO</name>
<feature type="transmembrane region" description="Helical" evidence="8">
    <location>
        <begin position="365"/>
        <end position="389"/>
    </location>
</feature>
<feature type="transmembrane region" description="Helical" evidence="8">
    <location>
        <begin position="272"/>
        <end position="292"/>
    </location>
</feature>
<dbReference type="InterPro" id="IPR011701">
    <property type="entry name" value="MFS"/>
</dbReference>
<evidence type="ECO:0000313" key="10">
    <source>
        <dbReference type="EMBL" id="GAP03498.1"/>
    </source>
</evidence>
<evidence type="ECO:0000256" key="2">
    <source>
        <dbReference type="ARBA" id="ARBA00008537"/>
    </source>
</evidence>
<dbReference type="PRINTS" id="PR01036">
    <property type="entry name" value="TCRTETB"/>
</dbReference>
<evidence type="ECO:0000259" key="9">
    <source>
        <dbReference type="PROSITE" id="PS50850"/>
    </source>
</evidence>
<dbReference type="PANTHER" id="PTHR42718">
    <property type="entry name" value="MAJOR FACILITATOR SUPERFAMILY MULTIDRUG TRANSPORTER MFSC"/>
    <property type="match status" value="1"/>
</dbReference>
<dbReference type="Proteomes" id="UP000064514">
    <property type="component" value="Unassembled WGS sequence"/>
</dbReference>
<feature type="transmembrane region" description="Helical" evidence="8">
    <location>
        <begin position="168"/>
        <end position="188"/>
    </location>
</feature>
<comment type="similarity">
    <text evidence="2">Belongs to the major facilitator superfamily. EmrB family.</text>
</comment>
<feature type="domain" description="Major facilitator superfamily (MFS) profile" evidence="9">
    <location>
        <begin position="14"/>
        <end position="515"/>
    </location>
</feature>
<comment type="subcellular location">
    <subcellularLocation>
        <location evidence="1">Cell membrane</location>
        <topology evidence="1">Multi-pass membrane protein</topology>
    </subcellularLocation>
</comment>
<dbReference type="InterPro" id="IPR036259">
    <property type="entry name" value="MFS_trans_sf"/>
</dbReference>
<keyword evidence="7 8" id="KW-0472">Membrane</keyword>
<feature type="transmembrane region" description="Helical" evidence="8">
    <location>
        <begin position="492"/>
        <end position="511"/>
    </location>
</feature>
<feature type="transmembrane region" description="Helical" evidence="8">
    <location>
        <begin position="235"/>
        <end position="252"/>
    </location>
</feature>
<keyword evidence="3" id="KW-0813">Transport</keyword>
<feature type="transmembrane region" description="Helical" evidence="8">
    <location>
        <begin position="12"/>
        <end position="32"/>
    </location>
</feature>
<organism evidence="10">
    <name type="scientific">Fructobacillus tropaeoli</name>
    <dbReference type="NCBI Taxonomy" id="709323"/>
    <lineage>
        <taxon>Bacteria</taxon>
        <taxon>Bacillati</taxon>
        <taxon>Bacillota</taxon>
        <taxon>Bacilli</taxon>
        <taxon>Lactobacillales</taxon>
        <taxon>Lactobacillaceae</taxon>
        <taxon>Fructobacillus</taxon>
    </lineage>
</organism>
<dbReference type="Gene3D" id="1.20.1720.10">
    <property type="entry name" value="Multidrug resistance protein D"/>
    <property type="match status" value="1"/>
</dbReference>
<gene>
    <name evidence="10" type="primary">chaT1</name>
    <name evidence="10" type="ORF">FTRO_0010410</name>
</gene>
<evidence type="ECO:0000256" key="7">
    <source>
        <dbReference type="ARBA" id="ARBA00023136"/>
    </source>
</evidence>
<feature type="transmembrane region" description="Helical" evidence="8">
    <location>
        <begin position="200"/>
        <end position="220"/>
    </location>
</feature>